<comment type="function">
    <text evidence="5">Required for morphogenesis and for the elongation of the flagellar filament by facilitating polymerization of the flagellin monomers at the tip of growing filament. Forms a capping structure, which prevents flagellin subunits (transported through the central channel of the flagellum) from leaking out without polymerization at the distal end.</text>
</comment>
<proteinExistence type="inferred from homology"/>
<dbReference type="Pfam" id="PF07195">
    <property type="entry name" value="FliD_C"/>
    <property type="match status" value="1"/>
</dbReference>
<keyword evidence="9" id="KW-1185">Reference proteome</keyword>
<dbReference type="Proteomes" id="UP000722336">
    <property type="component" value="Unassembled WGS sequence"/>
</dbReference>
<sequence>MNDILASLGAGSGLNTSAIVAGLVAAERDPAIARLNGQREEAEARISALGQVRAGVSAFSQALSALGNSGVLGVLPRLSNDDLASITRVDDGPAVGNISFSIEQLAARQSTASSGFASSDAAIGTGSLTITFGNVTGDGNGSISGFTADADREALVLNVTESDGTLDGVARLINEANEGISATVVNDGNEARLILKGAEGEIRGFTVDVAADVPGSDLEKLSFNVGNAQLSLQSSAANAILDVEGVTVTRDSNSIDDLVAGVRLDLNKAEPGTKITLDNAYDVEELTLGIRNFVGAFNEVQGLLSELGGGIGPDNAGPLAGSQALRAITAELRGLTTQLLGDGIGPSRLADIGISSTRNGQLVVDNTRLSALASSDPASISDLFIDSQSTQIAGLQNLSGLDGLPAGDYKFENLVPGTSGFLTGEDVGNAFVLPLSITDSNNVVDLNIDGVTSSFTLANGSYASGTELAAAFQTALGDKVNVEFTDNKFVFTSEGAGSNSGVSFAAMDAALQSDLGLLAPTATPGTDASGTVNGEALTGDGNSLSYTAQNGTVISFAIGIPVAEANIGIFDGLATRLSRIADAAGLPSGSIGAGLARLQREQAAFAETEQRIESRSENYEERLRRQFGAMEAAVAQFRSTREFLTQQIDLWTNQNN</sequence>
<evidence type="ECO:0000256" key="1">
    <source>
        <dbReference type="ARBA" id="ARBA00009764"/>
    </source>
</evidence>
<protein>
    <recommendedName>
        <fullName evidence="5">Flagellar hook-associated protein 2</fullName>
        <shortName evidence="5">HAP2</shortName>
    </recommendedName>
    <alternativeName>
        <fullName evidence="5">Flagellar cap protein</fullName>
    </alternativeName>
</protein>
<evidence type="ECO:0000256" key="5">
    <source>
        <dbReference type="RuleBase" id="RU362066"/>
    </source>
</evidence>
<dbReference type="InterPro" id="IPR040026">
    <property type="entry name" value="FliD"/>
</dbReference>
<dbReference type="InterPro" id="IPR003481">
    <property type="entry name" value="FliD_N"/>
</dbReference>
<evidence type="ECO:0000259" key="7">
    <source>
        <dbReference type="Pfam" id="PF07195"/>
    </source>
</evidence>
<evidence type="ECO:0000259" key="6">
    <source>
        <dbReference type="Pfam" id="PF02465"/>
    </source>
</evidence>
<feature type="domain" description="Flagellar hook-associated protein 2 N-terminal" evidence="6">
    <location>
        <begin position="12"/>
        <end position="109"/>
    </location>
</feature>
<comment type="caution">
    <text evidence="8">The sequence shown here is derived from an EMBL/GenBank/DDBJ whole genome shotgun (WGS) entry which is preliminary data.</text>
</comment>
<reference evidence="8 9" key="1">
    <citation type="submission" date="2021-04" db="EMBL/GenBank/DDBJ databases">
        <authorList>
            <person name="Pira H."/>
            <person name="Risdian C."/>
            <person name="Wink J."/>
        </authorList>
    </citation>
    <scope>NUCLEOTIDE SEQUENCE [LARGE SCALE GENOMIC DNA]</scope>
    <source>
        <strain evidence="8 9">WHA3</strain>
    </source>
</reference>
<evidence type="ECO:0000256" key="2">
    <source>
        <dbReference type="ARBA" id="ARBA00011255"/>
    </source>
</evidence>
<dbReference type="EMBL" id="JAGSPA010000003">
    <property type="protein sequence ID" value="MBV7256989.1"/>
    <property type="molecule type" value="Genomic_DNA"/>
</dbReference>
<evidence type="ECO:0000256" key="4">
    <source>
        <dbReference type="ARBA" id="ARBA00023143"/>
    </source>
</evidence>
<dbReference type="InterPro" id="IPR010809">
    <property type="entry name" value="FliD_C"/>
</dbReference>
<dbReference type="RefSeq" id="WP_218445830.1">
    <property type="nucleotide sequence ID" value="NZ_JAGSPA010000003.1"/>
</dbReference>
<keyword evidence="3" id="KW-0175">Coiled coil</keyword>
<evidence type="ECO:0000313" key="9">
    <source>
        <dbReference type="Proteomes" id="UP000722336"/>
    </source>
</evidence>
<accession>A0ABS6SF02</accession>
<dbReference type="PANTHER" id="PTHR30288:SF0">
    <property type="entry name" value="FLAGELLAR HOOK-ASSOCIATED PROTEIN 2"/>
    <property type="match status" value="1"/>
</dbReference>
<evidence type="ECO:0000256" key="3">
    <source>
        <dbReference type="ARBA" id="ARBA00023054"/>
    </source>
</evidence>
<keyword evidence="8" id="KW-0969">Cilium</keyword>
<gene>
    <name evidence="8" type="primary">fliD</name>
    <name evidence="8" type="ORF">KCG44_09360</name>
</gene>
<keyword evidence="8" id="KW-0966">Cell projection</keyword>
<feature type="domain" description="Flagellar hook-associated protein 2 C-terminal" evidence="7">
    <location>
        <begin position="236"/>
        <end position="390"/>
    </location>
</feature>
<comment type="subunit">
    <text evidence="2 5">Homopentamer.</text>
</comment>
<name>A0ABS6SF02_9SPHN</name>
<comment type="subcellular location">
    <subcellularLocation>
        <location evidence="5">Secreted</location>
    </subcellularLocation>
    <subcellularLocation>
        <location evidence="5">Bacterial flagellum</location>
    </subcellularLocation>
</comment>
<keyword evidence="4 5" id="KW-0975">Bacterial flagellum</keyword>
<dbReference type="Pfam" id="PF02465">
    <property type="entry name" value="FliD_N"/>
    <property type="match status" value="1"/>
</dbReference>
<keyword evidence="5" id="KW-0964">Secreted</keyword>
<comment type="similarity">
    <text evidence="1 5">Belongs to the FliD family.</text>
</comment>
<dbReference type="PANTHER" id="PTHR30288">
    <property type="entry name" value="FLAGELLAR CAP/ASSEMBLY PROTEIN FLID"/>
    <property type="match status" value="1"/>
</dbReference>
<keyword evidence="8" id="KW-0282">Flagellum</keyword>
<evidence type="ECO:0000313" key="8">
    <source>
        <dbReference type="EMBL" id="MBV7256989.1"/>
    </source>
</evidence>
<organism evidence="8 9">
    <name type="scientific">Pacificimonas pallii</name>
    <dbReference type="NCBI Taxonomy" id="2827236"/>
    <lineage>
        <taxon>Bacteria</taxon>
        <taxon>Pseudomonadati</taxon>
        <taxon>Pseudomonadota</taxon>
        <taxon>Alphaproteobacteria</taxon>
        <taxon>Sphingomonadales</taxon>
        <taxon>Sphingosinicellaceae</taxon>
        <taxon>Pacificimonas</taxon>
    </lineage>
</organism>